<comment type="caution">
    <text evidence="7">The sequence shown here is derived from an EMBL/GenBank/DDBJ whole genome shotgun (WGS) entry which is preliminary data.</text>
</comment>
<evidence type="ECO:0000313" key="7">
    <source>
        <dbReference type="EMBL" id="OBX34345.1"/>
    </source>
</evidence>
<dbReference type="Pfam" id="PF00158">
    <property type="entry name" value="Sigma54_activat"/>
    <property type="match status" value="1"/>
</dbReference>
<organism evidence="7 8">
    <name type="scientific">Halomonas elongata</name>
    <dbReference type="NCBI Taxonomy" id="2746"/>
    <lineage>
        <taxon>Bacteria</taxon>
        <taxon>Pseudomonadati</taxon>
        <taxon>Pseudomonadota</taxon>
        <taxon>Gammaproteobacteria</taxon>
        <taxon>Oceanospirillales</taxon>
        <taxon>Halomonadaceae</taxon>
        <taxon>Halomonas</taxon>
    </lineage>
</organism>
<dbReference type="PANTHER" id="PTHR32071:SF120">
    <property type="entry name" value="TRANSCRIPTIONAL REGULATOR-RELATED"/>
    <property type="match status" value="1"/>
</dbReference>
<dbReference type="Pfam" id="PF25601">
    <property type="entry name" value="AAA_lid_14"/>
    <property type="match status" value="1"/>
</dbReference>
<evidence type="ECO:0000256" key="1">
    <source>
        <dbReference type="ARBA" id="ARBA00022741"/>
    </source>
</evidence>
<dbReference type="PROSITE" id="PS00676">
    <property type="entry name" value="SIGMA54_INTERACT_2"/>
    <property type="match status" value="1"/>
</dbReference>
<keyword evidence="4" id="KW-0238">DNA-binding</keyword>
<dbReference type="GO" id="GO:0043565">
    <property type="term" value="F:sequence-specific DNA binding"/>
    <property type="evidence" value="ECO:0007669"/>
    <property type="project" value="InterPro"/>
</dbReference>
<accession>A0A1B8NWJ5</accession>
<dbReference type="SMART" id="SM00382">
    <property type="entry name" value="AAA"/>
    <property type="match status" value="1"/>
</dbReference>
<dbReference type="CDD" id="cd00009">
    <property type="entry name" value="AAA"/>
    <property type="match status" value="1"/>
</dbReference>
<dbReference type="InterPro" id="IPR045343">
    <property type="entry name" value="VpsR"/>
</dbReference>
<dbReference type="PROSITE" id="PS50045">
    <property type="entry name" value="SIGMA54_INTERACT_4"/>
    <property type="match status" value="1"/>
</dbReference>
<dbReference type="InterPro" id="IPR002078">
    <property type="entry name" value="Sigma_54_int"/>
</dbReference>
<feature type="domain" description="Sigma-54 factor interaction" evidence="6">
    <location>
        <begin position="153"/>
        <end position="382"/>
    </location>
</feature>
<dbReference type="AlphaFoldDB" id="A0A1B8NWJ5"/>
<keyword evidence="3" id="KW-0805">Transcription regulation</keyword>
<dbReference type="InterPro" id="IPR025944">
    <property type="entry name" value="Sigma_54_int_dom_CS"/>
</dbReference>
<evidence type="ECO:0000256" key="5">
    <source>
        <dbReference type="ARBA" id="ARBA00023163"/>
    </source>
</evidence>
<dbReference type="InterPro" id="IPR003593">
    <property type="entry name" value="AAA+_ATPase"/>
</dbReference>
<evidence type="ECO:0000256" key="2">
    <source>
        <dbReference type="ARBA" id="ARBA00022840"/>
    </source>
</evidence>
<dbReference type="Gene3D" id="3.40.50.300">
    <property type="entry name" value="P-loop containing nucleotide triphosphate hydrolases"/>
    <property type="match status" value="1"/>
</dbReference>
<dbReference type="InterPro" id="IPR025943">
    <property type="entry name" value="Sigma_54_int_dom_ATP-bd_2"/>
</dbReference>
<dbReference type="Gene3D" id="1.10.8.60">
    <property type="match status" value="1"/>
</dbReference>
<keyword evidence="1" id="KW-0547">Nucleotide-binding</keyword>
<dbReference type="Pfam" id="PF20161">
    <property type="entry name" value="VpsR"/>
    <property type="match status" value="1"/>
</dbReference>
<sequence length="493" mass="55048">MESPASVRLFCRDSDRDASLGDTLRQRGWQVHNDTIFESSGACCCHEHVTENEVGLMMLDALSSDELRRLEASMIKSRCPWIGLVDESGLADGDTRRLIINLCLGYAMQPVDADRIDGLLWTAADLMRLQRRESESQKQAATEAGADSGEYEMVGTTPAMWQLFKTIRKIAAVDASVCIHGESGTGKELTALAIHERSPRANGPFHAINCGALPDNLIQSELFGHEKGAFTGAGQRKIGRIEAASGGTLFLDEIGDLPLELQVNLLRFLETRRLQRVGGLNEISVDVRILAATHVDLAKAVDEGRFREDLYHRLNVLQITVPALREHPEDIEILAHFFFKRFAGDKPACLKGFSRESLAVMQQYAWPGNVRELINRVRRAMVMCEGRLIQPEDLGIERRRIHRHVLTLEQARERAERDSLLAALARNKYRIHPAAAELGVSRVTMYRLLNKHGIPAHRGSRQVGLEGQSPRHTCSLYRAFAVSHVKSSIPHHV</sequence>
<dbReference type="InterPro" id="IPR058031">
    <property type="entry name" value="AAA_lid_NorR"/>
</dbReference>
<dbReference type="PANTHER" id="PTHR32071">
    <property type="entry name" value="TRANSCRIPTIONAL REGULATORY PROTEIN"/>
    <property type="match status" value="1"/>
</dbReference>
<proteinExistence type="predicted"/>
<protein>
    <submittedName>
        <fullName evidence="7">Transcriptional regulatory protein ZraR</fullName>
    </submittedName>
</protein>
<dbReference type="InterPro" id="IPR027417">
    <property type="entry name" value="P-loop_NTPase"/>
</dbReference>
<reference evidence="7 8" key="1">
    <citation type="submission" date="2016-06" db="EMBL/GenBank/DDBJ databases">
        <title>Genome sequence of halotolerant plant growth promoting strain of Halomonas elongata HEK1 isolated from salterns of Rann of Kutch, Gujarat, India.</title>
        <authorList>
            <person name="Gaba S."/>
            <person name="Singh R.N."/>
            <person name="Abrol S."/>
            <person name="Kaushik R."/>
            <person name="Saxena A.K."/>
        </authorList>
    </citation>
    <scope>NUCLEOTIDE SEQUENCE [LARGE SCALE GENOMIC DNA]</scope>
    <source>
        <strain evidence="7 8">HEK1</strain>
    </source>
</reference>
<evidence type="ECO:0000313" key="8">
    <source>
        <dbReference type="Proteomes" id="UP000092504"/>
    </source>
</evidence>
<dbReference type="GO" id="GO:0005524">
    <property type="term" value="F:ATP binding"/>
    <property type="evidence" value="ECO:0007669"/>
    <property type="project" value="UniProtKB-KW"/>
</dbReference>
<dbReference type="Pfam" id="PF02954">
    <property type="entry name" value="HTH_8"/>
    <property type="match status" value="1"/>
</dbReference>
<dbReference type="PROSITE" id="PS00688">
    <property type="entry name" value="SIGMA54_INTERACT_3"/>
    <property type="match status" value="1"/>
</dbReference>
<keyword evidence="2" id="KW-0067">ATP-binding</keyword>
<dbReference type="EMBL" id="MAJD01000002">
    <property type="protein sequence ID" value="OBX34345.1"/>
    <property type="molecule type" value="Genomic_DNA"/>
</dbReference>
<dbReference type="FunFam" id="3.40.50.300:FF:000006">
    <property type="entry name" value="DNA-binding transcriptional regulator NtrC"/>
    <property type="match status" value="1"/>
</dbReference>
<dbReference type="SUPFAM" id="SSF46689">
    <property type="entry name" value="Homeodomain-like"/>
    <property type="match status" value="1"/>
</dbReference>
<dbReference type="GO" id="GO:0006355">
    <property type="term" value="P:regulation of DNA-templated transcription"/>
    <property type="evidence" value="ECO:0007669"/>
    <property type="project" value="InterPro"/>
</dbReference>
<dbReference type="InterPro" id="IPR002197">
    <property type="entry name" value="HTH_Fis"/>
</dbReference>
<dbReference type="Gene3D" id="1.10.10.60">
    <property type="entry name" value="Homeodomain-like"/>
    <property type="match status" value="1"/>
</dbReference>
<name>A0A1B8NWJ5_HALEL</name>
<dbReference type="InterPro" id="IPR009057">
    <property type="entry name" value="Homeodomain-like_sf"/>
</dbReference>
<evidence type="ECO:0000256" key="3">
    <source>
        <dbReference type="ARBA" id="ARBA00023015"/>
    </source>
</evidence>
<dbReference type="PATRIC" id="fig|2746.7.peg.3496"/>
<dbReference type="Proteomes" id="UP000092504">
    <property type="component" value="Unassembled WGS sequence"/>
</dbReference>
<evidence type="ECO:0000259" key="6">
    <source>
        <dbReference type="PROSITE" id="PS50045"/>
    </source>
</evidence>
<keyword evidence="5" id="KW-0804">Transcription</keyword>
<evidence type="ECO:0000256" key="4">
    <source>
        <dbReference type="ARBA" id="ARBA00023125"/>
    </source>
</evidence>
<gene>
    <name evidence="7" type="primary">zraR_2</name>
    <name evidence="7" type="ORF">A8U91_03398</name>
</gene>
<dbReference type="SUPFAM" id="SSF52540">
    <property type="entry name" value="P-loop containing nucleoside triphosphate hydrolases"/>
    <property type="match status" value="1"/>
</dbReference>